<sequence length="307" mass="34627">MEQALDLNLDDARQMAAVGKALSSEVRIRMLRLLCRGPGNVNELAEQLELPQSSAAMHVKVLEEAGLIRTELLPGTRGSMKLCTLSAGSLQMKMETRETGPCRQEEISMPVGHFVDYSVEPTCGLVGVRGPIGEEDEPRCFFEPERVDAQLIWLGGGYLEYRFPNRRLEDAQVKALEISAEVCSEDHEYNLDWPSDITMWVNGLEVGTWTCPSDYGGRRGRLNPDWWPDKNTQYGKLKTWRITEKGCYVDGRKTTSRGIGQFQLENAPYITVRLGIREDAKHQGGLNLFGESFGDHRQNIVMKIIYE</sequence>
<accession>A0A4Q7PMG3</accession>
<dbReference type="GO" id="GO:0003677">
    <property type="term" value="F:DNA binding"/>
    <property type="evidence" value="ECO:0007669"/>
    <property type="project" value="UniProtKB-KW"/>
</dbReference>
<dbReference type="OrthoDB" id="9781958at2"/>
<keyword evidence="3" id="KW-0804">Transcription</keyword>
<evidence type="ECO:0000313" key="6">
    <source>
        <dbReference type="Proteomes" id="UP000292927"/>
    </source>
</evidence>
<comment type="caution">
    <text evidence="5">The sequence shown here is derived from an EMBL/GenBank/DDBJ whole genome shotgun (WGS) entry which is preliminary data.</text>
</comment>
<organism evidence="5 6">
    <name type="scientific">Cuneatibacter caecimuris</name>
    <dbReference type="NCBI Taxonomy" id="1796618"/>
    <lineage>
        <taxon>Bacteria</taxon>
        <taxon>Bacillati</taxon>
        <taxon>Bacillota</taxon>
        <taxon>Clostridia</taxon>
        <taxon>Lachnospirales</taxon>
        <taxon>Lachnospiraceae</taxon>
        <taxon>Cuneatibacter</taxon>
    </lineage>
</organism>
<dbReference type="PANTHER" id="PTHR43132">
    <property type="entry name" value="ARSENICAL RESISTANCE OPERON REPRESSOR ARSR-RELATED"/>
    <property type="match status" value="1"/>
</dbReference>
<feature type="domain" description="HTH arsR-type" evidence="4">
    <location>
        <begin position="7"/>
        <end position="101"/>
    </location>
</feature>
<proteinExistence type="predicted"/>
<dbReference type="InterPro" id="IPR051011">
    <property type="entry name" value="Metal_resp_trans_reg"/>
</dbReference>
<dbReference type="Pfam" id="PF12840">
    <property type="entry name" value="HTH_20"/>
    <property type="match status" value="1"/>
</dbReference>
<dbReference type="InterPro" id="IPR001845">
    <property type="entry name" value="HTH_ArsR_DNA-bd_dom"/>
</dbReference>
<dbReference type="GO" id="GO:0003700">
    <property type="term" value="F:DNA-binding transcription factor activity"/>
    <property type="evidence" value="ECO:0007669"/>
    <property type="project" value="InterPro"/>
</dbReference>
<keyword evidence="6" id="KW-1185">Reference proteome</keyword>
<dbReference type="EMBL" id="SGXF01000001">
    <property type="protein sequence ID" value="RZT02082.1"/>
    <property type="molecule type" value="Genomic_DNA"/>
</dbReference>
<evidence type="ECO:0000313" key="5">
    <source>
        <dbReference type="EMBL" id="RZT02082.1"/>
    </source>
</evidence>
<dbReference type="InterPro" id="IPR036390">
    <property type="entry name" value="WH_DNA-bd_sf"/>
</dbReference>
<dbReference type="PROSITE" id="PS50987">
    <property type="entry name" value="HTH_ARSR_2"/>
    <property type="match status" value="1"/>
</dbReference>
<dbReference type="InterPro" id="IPR036388">
    <property type="entry name" value="WH-like_DNA-bd_sf"/>
</dbReference>
<dbReference type="SMART" id="SM00418">
    <property type="entry name" value="HTH_ARSR"/>
    <property type="match status" value="1"/>
</dbReference>
<gene>
    <name evidence="5" type="ORF">EV209_0187</name>
</gene>
<dbReference type="Gene3D" id="1.10.10.10">
    <property type="entry name" value="Winged helix-like DNA-binding domain superfamily/Winged helix DNA-binding domain"/>
    <property type="match status" value="1"/>
</dbReference>
<dbReference type="Proteomes" id="UP000292927">
    <property type="component" value="Unassembled WGS sequence"/>
</dbReference>
<reference evidence="5 6" key="1">
    <citation type="submission" date="2019-02" db="EMBL/GenBank/DDBJ databases">
        <title>Genomic Encyclopedia of Type Strains, Phase IV (KMG-IV): sequencing the most valuable type-strain genomes for metagenomic binning, comparative biology and taxonomic classification.</title>
        <authorList>
            <person name="Goeker M."/>
        </authorList>
    </citation>
    <scope>NUCLEOTIDE SEQUENCE [LARGE SCALE GENOMIC DNA]</scope>
    <source>
        <strain evidence="5 6">DSM 29486</strain>
    </source>
</reference>
<evidence type="ECO:0000256" key="2">
    <source>
        <dbReference type="ARBA" id="ARBA00023125"/>
    </source>
</evidence>
<evidence type="ECO:0000256" key="3">
    <source>
        <dbReference type="ARBA" id="ARBA00023163"/>
    </source>
</evidence>
<evidence type="ECO:0000259" key="4">
    <source>
        <dbReference type="PROSITE" id="PS50987"/>
    </source>
</evidence>
<keyword evidence="2" id="KW-0238">DNA-binding</keyword>
<dbReference type="CDD" id="cd00090">
    <property type="entry name" value="HTH_ARSR"/>
    <property type="match status" value="1"/>
</dbReference>
<dbReference type="AlphaFoldDB" id="A0A4Q7PMG3"/>
<protein>
    <submittedName>
        <fullName evidence="5">Putative transcriptional regulator</fullName>
    </submittedName>
</protein>
<dbReference type="PANTHER" id="PTHR43132:SF2">
    <property type="entry name" value="ARSENICAL RESISTANCE OPERON REPRESSOR ARSR-RELATED"/>
    <property type="match status" value="1"/>
</dbReference>
<evidence type="ECO:0000256" key="1">
    <source>
        <dbReference type="ARBA" id="ARBA00023015"/>
    </source>
</evidence>
<keyword evidence="1" id="KW-0805">Transcription regulation</keyword>
<dbReference type="InterPro" id="IPR011991">
    <property type="entry name" value="ArsR-like_HTH"/>
</dbReference>
<dbReference type="RefSeq" id="WP_130432152.1">
    <property type="nucleotide sequence ID" value="NZ_SGXF01000001.1"/>
</dbReference>
<name>A0A4Q7PMG3_9FIRM</name>
<dbReference type="SUPFAM" id="SSF46785">
    <property type="entry name" value="Winged helix' DNA-binding domain"/>
    <property type="match status" value="1"/>
</dbReference>